<protein>
    <recommendedName>
        <fullName evidence="4">DUF789 domain-containing protein</fullName>
    </recommendedName>
</protein>
<organism evidence="2 3">
    <name type="scientific">Glycine soja</name>
    <name type="common">Wild soybean</name>
    <dbReference type="NCBI Taxonomy" id="3848"/>
    <lineage>
        <taxon>Eukaryota</taxon>
        <taxon>Viridiplantae</taxon>
        <taxon>Streptophyta</taxon>
        <taxon>Embryophyta</taxon>
        <taxon>Tracheophyta</taxon>
        <taxon>Spermatophyta</taxon>
        <taxon>Magnoliopsida</taxon>
        <taxon>eudicotyledons</taxon>
        <taxon>Gunneridae</taxon>
        <taxon>Pentapetalae</taxon>
        <taxon>rosids</taxon>
        <taxon>fabids</taxon>
        <taxon>Fabales</taxon>
        <taxon>Fabaceae</taxon>
        <taxon>Papilionoideae</taxon>
        <taxon>50 kb inversion clade</taxon>
        <taxon>NPAAA clade</taxon>
        <taxon>indigoferoid/millettioid clade</taxon>
        <taxon>Phaseoleae</taxon>
        <taxon>Glycine</taxon>
        <taxon>Glycine subgen. Soja</taxon>
    </lineage>
</organism>
<dbReference type="EMBL" id="QZWG01000017">
    <property type="protein sequence ID" value="RZB54932.1"/>
    <property type="molecule type" value="Genomic_DNA"/>
</dbReference>
<dbReference type="AlphaFoldDB" id="A0A445G129"/>
<name>A0A445G129_GLYSO</name>
<gene>
    <name evidence="2" type="ORF">D0Y65_044726</name>
</gene>
<dbReference type="PANTHER" id="PTHR31343:SF8">
    <property type="entry name" value="OS07G0246600 PROTEIN"/>
    <property type="match status" value="1"/>
</dbReference>
<dbReference type="InterPro" id="IPR008507">
    <property type="entry name" value="DUF789"/>
</dbReference>
<comment type="caution">
    <text evidence="2">The sequence shown here is derived from an EMBL/GenBank/DDBJ whole genome shotgun (WGS) entry which is preliminary data.</text>
</comment>
<dbReference type="Proteomes" id="UP000289340">
    <property type="component" value="Chromosome 17"/>
</dbReference>
<dbReference type="PANTHER" id="PTHR31343">
    <property type="entry name" value="T15D22.8"/>
    <property type="match status" value="1"/>
</dbReference>
<evidence type="ECO:0000256" key="1">
    <source>
        <dbReference type="SAM" id="MobiDB-lite"/>
    </source>
</evidence>
<keyword evidence="3" id="KW-1185">Reference proteome</keyword>
<feature type="region of interest" description="Disordered" evidence="1">
    <location>
        <begin position="1"/>
        <end position="66"/>
    </location>
</feature>
<reference evidence="2 3" key="1">
    <citation type="submission" date="2018-09" db="EMBL/GenBank/DDBJ databases">
        <title>A high-quality reference genome of wild soybean provides a powerful tool to mine soybean genomes.</title>
        <authorList>
            <person name="Xie M."/>
            <person name="Chung C.Y.L."/>
            <person name="Li M.-W."/>
            <person name="Wong F.-L."/>
            <person name="Chan T.-F."/>
            <person name="Lam H.-M."/>
        </authorList>
    </citation>
    <scope>NUCLEOTIDE SEQUENCE [LARGE SCALE GENOMIC DNA]</scope>
    <source>
        <strain evidence="3">cv. W05</strain>
        <tissue evidence="2">Hypocotyl of etiolated seedlings</tissue>
    </source>
</reference>
<evidence type="ECO:0000313" key="3">
    <source>
        <dbReference type="Proteomes" id="UP000289340"/>
    </source>
</evidence>
<evidence type="ECO:0008006" key="4">
    <source>
        <dbReference type="Google" id="ProtNLM"/>
    </source>
</evidence>
<accession>A0A445G129</accession>
<sequence>MSASGGAAISGGSRNRNRHLGENRFYSPPPLRKHKEKQEQQRSSLSRASSENRPGSSSDCSISSRATSDMSNLDRLLEHITPLVPAQYFPKTNSRRWKSREAELHPYFVLGDLWESFKEWSAYGAGVPIVLHGNESVTQYYNVSLSAIQLYIDPSKPSTRLRKPSQESDSESARETSSDSSSGYCHERGAKSVHGSRNHLNVLDASNHSLERVSQGKPLMGSSSDETESCNPPGQLIFEYFEHETPYNREPLANKARCISDLERQFPELKTYWSCDLSPASWVSFAWYPIYRIPTGPTLQSLSACFLTFHSLSTALQSSNTDGLHNHYSRGRDISKLSLPIFGLASHKFKVSIWDPDGVSECQKANSLSRAAENWLRLLRVNHPDYNYFMSHYAYVR</sequence>
<feature type="region of interest" description="Disordered" evidence="1">
    <location>
        <begin position="156"/>
        <end position="197"/>
    </location>
</feature>
<dbReference type="Pfam" id="PF05623">
    <property type="entry name" value="DUF789"/>
    <property type="match status" value="1"/>
</dbReference>
<proteinExistence type="predicted"/>
<feature type="compositionally biased region" description="Low complexity" evidence="1">
    <location>
        <begin position="1"/>
        <end position="13"/>
    </location>
</feature>
<evidence type="ECO:0000313" key="2">
    <source>
        <dbReference type="EMBL" id="RZB54932.1"/>
    </source>
</evidence>
<feature type="compositionally biased region" description="Polar residues" evidence="1">
    <location>
        <begin position="41"/>
        <end position="66"/>
    </location>
</feature>